<accession>A0ACA9NWN1</accession>
<protein>
    <submittedName>
        <fullName evidence="1">15762_t:CDS:1</fullName>
    </submittedName>
</protein>
<reference evidence="1" key="1">
    <citation type="submission" date="2021-06" db="EMBL/GenBank/DDBJ databases">
        <authorList>
            <person name="Kallberg Y."/>
            <person name="Tangrot J."/>
            <person name="Rosling A."/>
        </authorList>
    </citation>
    <scope>NUCLEOTIDE SEQUENCE</scope>
    <source>
        <strain evidence="1">CL356</strain>
    </source>
</reference>
<sequence length="220" mass="25407">HEFNRGIWKIFSDTQIEDFWLSYFCVTTNITWSRMEVHKRGYAWRYVRASMSLSAYLPPLCDNGNLLVDGGYMDNLPVNVMKSMGANTIFAVDVASDDDTSPVYYGDSISGWWVLLNRFNPFSRATKIPTMADIQSRLAYVSSVKTLEEAKLIAGCLYMKLPVQQYGTLEFNKFDEIFEVGYKAGKEMLKKFKEEGKLRDLLDQGQENVKRNRVRRRNSV</sequence>
<dbReference type="EMBL" id="CAJVPT010024847">
    <property type="protein sequence ID" value="CAG8672350.1"/>
    <property type="molecule type" value="Genomic_DNA"/>
</dbReference>
<dbReference type="Proteomes" id="UP000789525">
    <property type="component" value="Unassembled WGS sequence"/>
</dbReference>
<keyword evidence="2" id="KW-1185">Reference proteome</keyword>
<comment type="caution">
    <text evidence="1">The sequence shown here is derived from an EMBL/GenBank/DDBJ whole genome shotgun (WGS) entry which is preliminary data.</text>
</comment>
<proteinExistence type="predicted"/>
<name>A0ACA9NWN1_9GLOM</name>
<evidence type="ECO:0000313" key="2">
    <source>
        <dbReference type="Proteomes" id="UP000789525"/>
    </source>
</evidence>
<feature type="non-terminal residue" evidence="1">
    <location>
        <position position="1"/>
    </location>
</feature>
<organism evidence="1 2">
    <name type="scientific">Acaulospora colombiana</name>
    <dbReference type="NCBI Taxonomy" id="27376"/>
    <lineage>
        <taxon>Eukaryota</taxon>
        <taxon>Fungi</taxon>
        <taxon>Fungi incertae sedis</taxon>
        <taxon>Mucoromycota</taxon>
        <taxon>Glomeromycotina</taxon>
        <taxon>Glomeromycetes</taxon>
        <taxon>Diversisporales</taxon>
        <taxon>Acaulosporaceae</taxon>
        <taxon>Acaulospora</taxon>
    </lineage>
</organism>
<gene>
    <name evidence="1" type="ORF">ACOLOM_LOCUS9004</name>
</gene>
<evidence type="ECO:0000313" key="1">
    <source>
        <dbReference type="EMBL" id="CAG8672350.1"/>
    </source>
</evidence>